<reference evidence="4 5" key="1">
    <citation type="journal article" date="2024" name="J. Plant Pathol.">
        <title>Sequence and assembly of the genome of Seiridium unicorne, isolate CBS 538.82, causal agent of cypress canker disease.</title>
        <authorList>
            <person name="Scali E."/>
            <person name="Rocca G.D."/>
            <person name="Danti R."/>
            <person name="Garbelotto M."/>
            <person name="Barberini S."/>
            <person name="Baroncelli R."/>
            <person name="Emiliani G."/>
        </authorList>
    </citation>
    <scope>NUCLEOTIDE SEQUENCE [LARGE SCALE GENOMIC DNA]</scope>
    <source>
        <strain evidence="4 5">BM-138-508</strain>
    </source>
</reference>
<gene>
    <name evidence="4" type="ORF">SUNI508_04271</name>
</gene>
<feature type="region of interest" description="Disordered" evidence="1">
    <location>
        <begin position="431"/>
        <end position="456"/>
    </location>
</feature>
<feature type="transmembrane region" description="Helical" evidence="2">
    <location>
        <begin position="267"/>
        <end position="285"/>
    </location>
</feature>
<name>A0ABR2V8Z6_9PEZI</name>
<accession>A0ABR2V8Z6</accession>
<dbReference type="PANTHER" id="PTHR34814">
    <property type="entry name" value="NITROSOGUANIDINE RESISTANCE PROTEIN SNG1"/>
    <property type="match status" value="1"/>
</dbReference>
<feature type="transmembrane region" description="Helical" evidence="2">
    <location>
        <begin position="381"/>
        <end position="402"/>
    </location>
</feature>
<evidence type="ECO:0000256" key="1">
    <source>
        <dbReference type="SAM" id="MobiDB-lite"/>
    </source>
</evidence>
<evidence type="ECO:0000313" key="5">
    <source>
        <dbReference type="Proteomes" id="UP001408356"/>
    </source>
</evidence>
<dbReference type="InterPro" id="IPR022703">
    <property type="entry name" value="DUF3533"/>
</dbReference>
<feature type="transmembrane region" description="Helical" evidence="2">
    <location>
        <begin position="297"/>
        <end position="321"/>
    </location>
</feature>
<evidence type="ECO:0000259" key="3">
    <source>
        <dbReference type="Pfam" id="PF12051"/>
    </source>
</evidence>
<dbReference type="EMBL" id="JARVKF010000079">
    <property type="protein sequence ID" value="KAK9423377.1"/>
    <property type="molecule type" value="Genomic_DNA"/>
</dbReference>
<dbReference type="PANTHER" id="PTHR34814:SF2">
    <property type="entry name" value="DUF3533 DOMAIN-CONTAINING PROTEIN"/>
    <property type="match status" value="1"/>
</dbReference>
<feature type="transmembrane region" description="Helical" evidence="2">
    <location>
        <begin position="32"/>
        <end position="52"/>
    </location>
</feature>
<dbReference type="InterPro" id="IPR053001">
    <property type="entry name" value="MNNG_permease-like"/>
</dbReference>
<keyword evidence="2" id="KW-1133">Transmembrane helix</keyword>
<protein>
    <recommendedName>
        <fullName evidence="3">DUF3533 domain-containing protein</fullName>
    </recommendedName>
</protein>
<dbReference type="Pfam" id="PF12051">
    <property type="entry name" value="DUF3533"/>
    <property type="match status" value="1"/>
</dbReference>
<feature type="transmembrane region" description="Helical" evidence="2">
    <location>
        <begin position="328"/>
        <end position="347"/>
    </location>
</feature>
<keyword evidence="2" id="KW-0472">Membrane</keyword>
<proteinExistence type="predicted"/>
<dbReference type="Proteomes" id="UP001408356">
    <property type="component" value="Unassembled WGS sequence"/>
</dbReference>
<evidence type="ECO:0000313" key="4">
    <source>
        <dbReference type="EMBL" id="KAK9423377.1"/>
    </source>
</evidence>
<feature type="domain" description="DUF3533" evidence="3">
    <location>
        <begin position="31"/>
        <end position="394"/>
    </location>
</feature>
<organism evidence="4 5">
    <name type="scientific">Seiridium unicorne</name>
    <dbReference type="NCBI Taxonomy" id="138068"/>
    <lineage>
        <taxon>Eukaryota</taxon>
        <taxon>Fungi</taxon>
        <taxon>Dikarya</taxon>
        <taxon>Ascomycota</taxon>
        <taxon>Pezizomycotina</taxon>
        <taxon>Sordariomycetes</taxon>
        <taxon>Xylariomycetidae</taxon>
        <taxon>Amphisphaeriales</taxon>
        <taxon>Sporocadaceae</taxon>
        <taxon>Seiridium</taxon>
    </lineage>
</organism>
<comment type="caution">
    <text evidence="4">The sequence shown here is derived from an EMBL/GenBank/DDBJ whole genome shotgun (WGS) entry which is preliminary data.</text>
</comment>
<sequence>MWRYTRATENRARFGQHAGISRKFLKAAAKNFLLLQILFLCLFAYIFGSLYLQNTHVHNINIAFVDYDGGAIGAAIREGYGSLSADGFPALEEVSADDISTPSELRSAVCRTSYWAGLYVSPGASRRLQDALVGGAAALDYSRFDVLTLIWNEARYSTTVDSVVFANMQTLSNAGRVAYSTANGTGGLQNITNQHALAVLANPWVLSSVNIQPTAQGSRVIYNTLVIILILIQEFFYLGTINGIYANMKIYARIHPARIIVMRFLNSLLYCMIGSLCVASMIWAFRTSWSVDGNQWALTWISLWLFAHLNFEVLDVFTVWLPIPYVPMALISWTVMNVTSILLPLELSPGFYRIGYMFPAHEVYETLLDIWSRGCNPHLRYSLPILFAWEILGFILSALGVLRRSHYATLAEEKQEKQFNERLNAAIEFGRHRDDEHKGQMDNERQRNETRLGDETKLQDTQRLAAMINREDSDEKKLQRTLSRTCNFGPSFDMPFVVDDSSSVDSSIPERRESVV</sequence>
<feature type="transmembrane region" description="Helical" evidence="2">
    <location>
        <begin position="220"/>
        <end position="246"/>
    </location>
</feature>
<keyword evidence="5" id="KW-1185">Reference proteome</keyword>
<keyword evidence="2" id="KW-0812">Transmembrane</keyword>
<evidence type="ECO:0000256" key="2">
    <source>
        <dbReference type="SAM" id="Phobius"/>
    </source>
</evidence>